<dbReference type="GO" id="GO:0005829">
    <property type="term" value="C:cytosol"/>
    <property type="evidence" value="ECO:0007669"/>
    <property type="project" value="TreeGrafter"/>
</dbReference>
<keyword evidence="2" id="KW-0313">Glucose metabolism</keyword>
<keyword evidence="4" id="KW-1185">Reference proteome</keyword>
<dbReference type="AlphaFoldDB" id="A0AA37V7B4"/>
<organism evidence="3 4">
    <name type="scientific">Roseisolibacter agri</name>
    <dbReference type="NCBI Taxonomy" id="2014610"/>
    <lineage>
        <taxon>Bacteria</taxon>
        <taxon>Pseudomonadati</taxon>
        <taxon>Gemmatimonadota</taxon>
        <taxon>Gemmatimonadia</taxon>
        <taxon>Gemmatimonadales</taxon>
        <taxon>Gemmatimonadaceae</taxon>
        <taxon>Roseisolibacter</taxon>
    </lineage>
</organism>
<dbReference type="InterPro" id="IPR050282">
    <property type="entry name" value="Cycloisomerase_2"/>
</dbReference>
<evidence type="ECO:0000313" key="3">
    <source>
        <dbReference type="EMBL" id="GLC26396.1"/>
    </source>
</evidence>
<dbReference type="EMBL" id="BRXS01000004">
    <property type="protein sequence ID" value="GLC26396.1"/>
    <property type="molecule type" value="Genomic_DNA"/>
</dbReference>
<evidence type="ECO:0000256" key="2">
    <source>
        <dbReference type="ARBA" id="ARBA00022526"/>
    </source>
</evidence>
<reference evidence="3" key="1">
    <citation type="submission" date="2022-08" db="EMBL/GenBank/DDBJ databases">
        <title>Draft genome sequencing of Roseisolibacter agri AW1220.</title>
        <authorList>
            <person name="Tobiishi Y."/>
            <person name="Tonouchi A."/>
        </authorList>
    </citation>
    <scope>NUCLEOTIDE SEQUENCE</scope>
    <source>
        <strain evidence="3">AW1220</strain>
    </source>
</reference>
<proteinExistence type="inferred from homology"/>
<accession>A0AA37V7B4</accession>
<dbReference type="SUPFAM" id="SSF51004">
    <property type="entry name" value="C-terminal (heme d1) domain of cytochrome cd1-nitrite reductase"/>
    <property type="match status" value="1"/>
</dbReference>
<dbReference type="Gene3D" id="2.130.10.10">
    <property type="entry name" value="YVTN repeat-like/Quinoprotein amine dehydrogenase"/>
    <property type="match status" value="1"/>
</dbReference>
<dbReference type="InterPro" id="IPR015943">
    <property type="entry name" value="WD40/YVTN_repeat-like_dom_sf"/>
</dbReference>
<evidence type="ECO:0000313" key="4">
    <source>
        <dbReference type="Proteomes" id="UP001161325"/>
    </source>
</evidence>
<dbReference type="GO" id="GO:0017057">
    <property type="term" value="F:6-phosphogluconolactonase activity"/>
    <property type="evidence" value="ECO:0007669"/>
    <property type="project" value="TreeGrafter"/>
</dbReference>
<dbReference type="PROSITE" id="PS51257">
    <property type="entry name" value="PROKAR_LIPOPROTEIN"/>
    <property type="match status" value="1"/>
</dbReference>
<evidence type="ECO:0000256" key="1">
    <source>
        <dbReference type="ARBA" id="ARBA00005564"/>
    </source>
</evidence>
<comment type="similarity">
    <text evidence="1">Belongs to the cycloisomerase 2 family.</text>
</comment>
<gene>
    <name evidence="3" type="ORF">rosag_29090</name>
</gene>
<dbReference type="InterPro" id="IPR019405">
    <property type="entry name" value="Lactonase_7-beta_prop"/>
</dbReference>
<sequence length="391" mass="40553">MRDPQPYTRRDFLATTALGLAGCATAGRREDDREWRLYVGTYTAGTTSRGIHRLAVDRATGAMRLDGGVAAEVANPSYLALAPDGRALYAASELTEFAGAASGAVAGFARDAATGALAPRGARASRGGAPCYVSVDRTGRYLLVANYVGGSVAVLPLAADGSVGEATSVVQHTGRGPHAQRQTAPHAHCIVLDPANRFALTADLGIDRILVYGFDAATGTLRPAAQPPLALRPGAGPRHLAFAPDGRTLYVVNELDSTLVALDYDPATGALRERQALSTRPAGATGDNFPADLHVHPGGRTVYASNRGDDTLAVFAVAGDGRLSLAQTVPTGGRWPRNFALDPAGRLLLAANQRSDSVVAFRIEEATGHLTPTGASVTVPAPVCLQFADGR</sequence>
<keyword evidence="2" id="KW-0119">Carbohydrate metabolism</keyword>
<dbReference type="PANTHER" id="PTHR30344:SF1">
    <property type="entry name" value="6-PHOSPHOGLUCONOLACTONASE"/>
    <property type="match status" value="1"/>
</dbReference>
<dbReference type="PANTHER" id="PTHR30344">
    <property type="entry name" value="6-PHOSPHOGLUCONOLACTONASE-RELATED"/>
    <property type="match status" value="1"/>
</dbReference>
<dbReference type="InterPro" id="IPR011048">
    <property type="entry name" value="Haem_d1_sf"/>
</dbReference>
<name>A0AA37V7B4_9BACT</name>
<dbReference type="Pfam" id="PF10282">
    <property type="entry name" value="Lactonase"/>
    <property type="match status" value="1"/>
</dbReference>
<evidence type="ECO:0008006" key="5">
    <source>
        <dbReference type="Google" id="ProtNLM"/>
    </source>
</evidence>
<comment type="caution">
    <text evidence="3">The sequence shown here is derived from an EMBL/GenBank/DDBJ whole genome shotgun (WGS) entry which is preliminary data.</text>
</comment>
<protein>
    <recommendedName>
        <fullName evidence="5">6-phosphogluconolactonase</fullName>
    </recommendedName>
</protein>
<dbReference type="RefSeq" id="WP_284350848.1">
    <property type="nucleotide sequence ID" value="NZ_BRXS01000004.1"/>
</dbReference>
<dbReference type="Proteomes" id="UP001161325">
    <property type="component" value="Unassembled WGS sequence"/>
</dbReference>
<dbReference type="GO" id="GO:0006006">
    <property type="term" value="P:glucose metabolic process"/>
    <property type="evidence" value="ECO:0007669"/>
    <property type="project" value="UniProtKB-KW"/>
</dbReference>